<feature type="domain" description="Glycosyltransferase 2-like" evidence="8">
    <location>
        <begin position="6"/>
        <end position="172"/>
    </location>
</feature>
<dbReference type="EMBL" id="JAUSVO010000001">
    <property type="protein sequence ID" value="MDQ0436432.1"/>
    <property type="molecule type" value="Genomic_DNA"/>
</dbReference>
<dbReference type="InterPro" id="IPR050256">
    <property type="entry name" value="Glycosyltransferase_2"/>
</dbReference>
<feature type="transmembrane region" description="Helical" evidence="7">
    <location>
        <begin position="235"/>
        <end position="255"/>
    </location>
</feature>
<evidence type="ECO:0000256" key="4">
    <source>
        <dbReference type="ARBA" id="ARBA00022692"/>
    </source>
</evidence>
<evidence type="ECO:0000313" key="10">
    <source>
        <dbReference type="Proteomes" id="UP001241603"/>
    </source>
</evidence>
<evidence type="ECO:0000256" key="3">
    <source>
        <dbReference type="ARBA" id="ARBA00022679"/>
    </source>
</evidence>
<feature type="transmembrane region" description="Helical" evidence="7">
    <location>
        <begin position="267"/>
        <end position="292"/>
    </location>
</feature>
<keyword evidence="2" id="KW-0328">Glycosyltransferase</keyword>
<comment type="caution">
    <text evidence="9">The sequence shown here is derived from an EMBL/GenBank/DDBJ whole genome shotgun (WGS) entry which is preliminary data.</text>
</comment>
<evidence type="ECO:0000256" key="7">
    <source>
        <dbReference type="SAM" id="Phobius"/>
    </source>
</evidence>
<evidence type="ECO:0000259" key="8">
    <source>
        <dbReference type="Pfam" id="PF00535"/>
    </source>
</evidence>
<keyword evidence="5 7" id="KW-1133">Transmembrane helix</keyword>
<evidence type="ECO:0000256" key="6">
    <source>
        <dbReference type="ARBA" id="ARBA00023136"/>
    </source>
</evidence>
<keyword evidence="3" id="KW-0808">Transferase</keyword>
<name>A0ABU0H2A0_9HYPH</name>
<proteinExistence type="predicted"/>
<dbReference type="InterPro" id="IPR001173">
    <property type="entry name" value="Glyco_trans_2-like"/>
</dbReference>
<keyword evidence="6 7" id="KW-0472">Membrane</keyword>
<accession>A0ABU0H2A0</accession>
<dbReference type="CDD" id="cd04187">
    <property type="entry name" value="DPM1_like_bac"/>
    <property type="match status" value="1"/>
</dbReference>
<protein>
    <submittedName>
        <fullName evidence="9">Glycosyltransferase involved in cell wall biosynthesis</fullName>
    </submittedName>
</protein>
<dbReference type="InterPro" id="IPR029044">
    <property type="entry name" value="Nucleotide-diphossugar_trans"/>
</dbReference>
<dbReference type="SUPFAM" id="SSF53448">
    <property type="entry name" value="Nucleotide-diphospho-sugar transferases"/>
    <property type="match status" value="1"/>
</dbReference>
<dbReference type="Pfam" id="PF00535">
    <property type="entry name" value="Glycos_transf_2"/>
    <property type="match status" value="1"/>
</dbReference>
<sequence length="326" mass="36442">MAKLISVVVPMFNEEAVLDGFFARIVPVLDGITERFGLNWEIVAVDDGSRDTTADRLKEIAAANPAVTVVLLARNFGKEAAMTAGLEHARGDAVIPIDVDLQDPPEVMDEFVQRWFNGAEMVVGIRLDRSADTPVKRTTSRLFYQLFNLLCRPGIPENAGDFRLMDRVVVDAVLRLRETNRFMKGLFAWVGFKTEYVEFVREKRSAGSSTWSYMRLLRFAIDGITGFSTVPLRMWSWLGFTIAILSFVYGVYFVVKALIIGDPVAGFPTLVAVILFLSGMQMIGLGVMGEYVGRLYMEAKQRPVYIAREVIRSRAETSASSDPDRT</sequence>
<evidence type="ECO:0000256" key="5">
    <source>
        <dbReference type="ARBA" id="ARBA00022989"/>
    </source>
</evidence>
<evidence type="ECO:0000313" key="9">
    <source>
        <dbReference type="EMBL" id="MDQ0436432.1"/>
    </source>
</evidence>
<dbReference type="PANTHER" id="PTHR48090">
    <property type="entry name" value="UNDECAPRENYL-PHOSPHATE 4-DEOXY-4-FORMAMIDO-L-ARABINOSE TRANSFERASE-RELATED"/>
    <property type="match status" value="1"/>
</dbReference>
<evidence type="ECO:0000256" key="1">
    <source>
        <dbReference type="ARBA" id="ARBA00004141"/>
    </source>
</evidence>
<gene>
    <name evidence="9" type="ORF">QO014_000802</name>
</gene>
<dbReference type="RefSeq" id="WP_266347344.1">
    <property type="nucleotide sequence ID" value="NZ_JAPKNG010000001.1"/>
</dbReference>
<keyword evidence="4 7" id="KW-0812">Transmembrane</keyword>
<keyword evidence="10" id="KW-1185">Reference proteome</keyword>
<comment type="subcellular location">
    <subcellularLocation>
        <location evidence="1">Membrane</location>
        <topology evidence="1">Multi-pass membrane protein</topology>
    </subcellularLocation>
</comment>
<organism evidence="9 10">
    <name type="scientific">Kaistia dalseonensis</name>
    <dbReference type="NCBI Taxonomy" id="410840"/>
    <lineage>
        <taxon>Bacteria</taxon>
        <taxon>Pseudomonadati</taxon>
        <taxon>Pseudomonadota</taxon>
        <taxon>Alphaproteobacteria</taxon>
        <taxon>Hyphomicrobiales</taxon>
        <taxon>Kaistiaceae</taxon>
        <taxon>Kaistia</taxon>
    </lineage>
</organism>
<dbReference type="Gene3D" id="3.90.550.10">
    <property type="entry name" value="Spore Coat Polysaccharide Biosynthesis Protein SpsA, Chain A"/>
    <property type="match status" value="1"/>
</dbReference>
<dbReference type="PANTHER" id="PTHR48090:SF1">
    <property type="entry name" value="PROPHAGE BACTOPRENOL GLUCOSYL TRANSFERASE HOMOLOG"/>
    <property type="match status" value="1"/>
</dbReference>
<reference evidence="9 10" key="1">
    <citation type="submission" date="2023-07" db="EMBL/GenBank/DDBJ databases">
        <title>Genomic Encyclopedia of Type Strains, Phase IV (KMG-IV): sequencing the most valuable type-strain genomes for metagenomic binning, comparative biology and taxonomic classification.</title>
        <authorList>
            <person name="Goeker M."/>
        </authorList>
    </citation>
    <scope>NUCLEOTIDE SEQUENCE [LARGE SCALE GENOMIC DNA]</scope>
    <source>
        <strain evidence="9 10">B6-8</strain>
    </source>
</reference>
<dbReference type="Proteomes" id="UP001241603">
    <property type="component" value="Unassembled WGS sequence"/>
</dbReference>
<evidence type="ECO:0000256" key="2">
    <source>
        <dbReference type="ARBA" id="ARBA00022676"/>
    </source>
</evidence>